<name>A0AAN8XAA2_HALRR</name>
<evidence type="ECO:0000256" key="3">
    <source>
        <dbReference type="ARBA" id="ARBA00022645"/>
    </source>
</evidence>
<protein>
    <submittedName>
        <fullName evidence="14">Uncharacterized protein</fullName>
    </submittedName>
</protein>
<keyword evidence="5" id="KW-0479">Metal-binding</keyword>
<evidence type="ECO:0000313" key="15">
    <source>
        <dbReference type="Proteomes" id="UP001381693"/>
    </source>
</evidence>
<sequence length="244" mass="27627">MKLLITTFLYGIILVSAERGPQLWEVKVNAHHRVVRTLEEEGHADIWSHKRDVTKLLVEPHVGDRVARELRNSDIEYSVVVPDVLELVEQERVHMLQKKNRAKRAATPMDWTSYHDFDDISGLVGWLNVSQGDWVHVVQASTTAEGRPVLVVKVTNPNAVGPKKKIWIEGDIKSDEEWQSGSTQDQTLQSNLYDMITAANMDICIPRGKLGLPYLVKTTNIYNLIPRFNKQKGGGHQFDIGNCP</sequence>
<dbReference type="GO" id="GO:0004181">
    <property type="term" value="F:metallocarboxypeptidase activity"/>
    <property type="evidence" value="ECO:0007669"/>
    <property type="project" value="InterPro"/>
</dbReference>
<keyword evidence="9" id="KW-0482">Metalloprotease</keyword>
<evidence type="ECO:0000256" key="11">
    <source>
        <dbReference type="SAM" id="SignalP"/>
    </source>
</evidence>
<keyword evidence="3" id="KW-0121">Carboxypeptidase</keyword>
<dbReference type="Gene3D" id="3.40.630.10">
    <property type="entry name" value="Zn peptidases"/>
    <property type="match status" value="1"/>
</dbReference>
<dbReference type="AlphaFoldDB" id="A0AAN8XAA2"/>
<dbReference type="Pfam" id="PF00246">
    <property type="entry name" value="Peptidase_M14"/>
    <property type="match status" value="1"/>
</dbReference>
<dbReference type="InterPro" id="IPR000834">
    <property type="entry name" value="Peptidase_M14"/>
</dbReference>
<accession>A0AAN8XAA2</accession>
<dbReference type="Proteomes" id="UP001381693">
    <property type="component" value="Unassembled WGS sequence"/>
</dbReference>
<evidence type="ECO:0000259" key="13">
    <source>
        <dbReference type="Pfam" id="PF02244"/>
    </source>
</evidence>
<dbReference type="EMBL" id="JAXCGZ010011367">
    <property type="protein sequence ID" value="KAK7075095.1"/>
    <property type="molecule type" value="Genomic_DNA"/>
</dbReference>
<evidence type="ECO:0000256" key="9">
    <source>
        <dbReference type="ARBA" id="ARBA00023049"/>
    </source>
</evidence>
<feature type="domain" description="Peptidase M14" evidence="12">
    <location>
        <begin position="131"/>
        <end position="183"/>
    </location>
</feature>
<dbReference type="Gene3D" id="3.30.70.340">
    <property type="entry name" value="Metallocarboxypeptidase-like"/>
    <property type="match status" value="1"/>
</dbReference>
<dbReference type="SUPFAM" id="SSF53187">
    <property type="entry name" value="Zn-dependent exopeptidases"/>
    <property type="match status" value="1"/>
</dbReference>
<keyword evidence="4" id="KW-0645">Protease</keyword>
<comment type="caution">
    <text evidence="14">The sequence shown here is derived from an EMBL/GenBank/DDBJ whole genome shotgun (WGS) entry which is preliminary data.</text>
</comment>
<keyword evidence="10" id="KW-1015">Disulfide bond</keyword>
<dbReference type="GO" id="GO:0006508">
    <property type="term" value="P:proteolysis"/>
    <property type="evidence" value="ECO:0007669"/>
    <property type="project" value="UniProtKB-KW"/>
</dbReference>
<evidence type="ECO:0000256" key="6">
    <source>
        <dbReference type="ARBA" id="ARBA00022729"/>
    </source>
</evidence>
<feature type="chain" id="PRO_5042835643" evidence="11">
    <location>
        <begin position="18"/>
        <end position="244"/>
    </location>
</feature>
<organism evidence="14 15">
    <name type="scientific">Halocaridina rubra</name>
    <name type="common">Hawaiian red shrimp</name>
    <dbReference type="NCBI Taxonomy" id="373956"/>
    <lineage>
        <taxon>Eukaryota</taxon>
        <taxon>Metazoa</taxon>
        <taxon>Ecdysozoa</taxon>
        <taxon>Arthropoda</taxon>
        <taxon>Crustacea</taxon>
        <taxon>Multicrustacea</taxon>
        <taxon>Malacostraca</taxon>
        <taxon>Eumalacostraca</taxon>
        <taxon>Eucarida</taxon>
        <taxon>Decapoda</taxon>
        <taxon>Pleocyemata</taxon>
        <taxon>Caridea</taxon>
        <taxon>Atyoidea</taxon>
        <taxon>Atyidae</taxon>
        <taxon>Halocaridina</taxon>
    </lineage>
</organism>
<reference evidence="14 15" key="1">
    <citation type="submission" date="2023-11" db="EMBL/GenBank/DDBJ databases">
        <title>Halocaridina rubra genome assembly.</title>
        <authorList>
            <person name="Smith C."/>
        </authorList>
    </citation>
    <scope>NUCLEOTIDE SEQUENCE [LARGE SCALE GENOMIC DNA]</scope>
    <source>
        <strain evidence="14">EP-1</strain>
        <tissue evidence="14">Whole</tissue>
    </source>
</reference>
<dbReference type="GO" id="GO:0008270">
    <property type="term" value="F:zinc ion binding"/>
    <property type="evidence" value="ECO:0007669"/>
    <property type="project" value="InterPro"/>
</dbReference>
<keyword evidence="15" id="KW-1185">Reference proteome</keyword>
<evidence type="ECO:0000313" key="14">
    <source>
        <dbReference type="EMBL" id="KAK7075095.1"/>
    </source>
</evidence>
<evidence type="ECO:0000256" key="10">
    <source>
        <dbReference type="ARBA" id="ARBA00023157"/>
    </source>
</evidence>
<evidence type="ECO:0000256" key="7">
    <source>
        <dbReference type="ARBA" id="ARBA00022801"/>
    </source>
</evidence>
<keyword evidence="8" id="KW-0862">Zinc</keyword>
<evidence type="ECO:0000256" key="1">
    <source>
        <dbReference type="ARBA" id="ARBA00001947"/>
    </source>
</evidence>
<keyword evidence="6 11" id="KW-0732">Signal</keyword>
<comment type="similarity">
    <text evidence="2">Belongs to the peptidase M14 family.</text>
</comment>
<dbReference type="PANTHER" id="PTHR11705">
    <property type="entry name" value="PROTEASE FAMILY M14 CARBOXYPEPTIDASE A,B"/>
    <property type="match status" value="1"/>
</dbReference>
<evidence type="ECO:0000256" key="5">
    <source>
        <dbReference type="ARBA" id="ARBA00022723"/>
    </source>
</evidence>
<dbReference type="InterPro" id="IPR003146">
    <property type="entry name" value="M14A_act_pep"/>
</dbReference>
<dbReference type="InterPro" id="IPR036990">
    <property type="entry name" value="M14A-like_propep"/>
</dbReference>
<evidence type="ECO:0000256" key="2">
    <source>
        <dbReference type="ARBA" id="ARBA00005988"/>
    </source>
</evidence>
<evidence type="ECO:0000256" key="4">
    <source>
        <dbReference type="ARBA" id="ARBA00022670"/>
    </source>
</evidence>
<evidence type="ECO:0000256" key="8">
    <source>
        <dbReference type="ARBA" id="ARBA00022833"/>
    </source>
</evidence>
<comment type="cofactor">
    <cofactor evidence="1">
        <name>Zn(2+)</name>
        <dbReference type="ChEBI" id="CHEBI:29105"/>
    </cofactor>
</comment>
<gene>
    <name evidence="14" type="ORF">SK128_007071</name>
</gene>
<evidence type="ECO:0000259" key="12">
    <source>
        <dbReference type="Pfam" id="PF00246"/>
    </source>
</evidence>
<feature type="signal peptide" evidence="11">
    <location>
        <begin position="1"/>
        <end position="17"/>
    </location>
</feature>
<proteinExistence type="inferred from homology"/>
<dbReference type="GO" id="GO:0005615">
    <property type="term" value="C:extracellular space"/>
    <property type="evidence" value="ECO:0007669"/>
    <property type="project" value="TreeGrafter"/>
</dbReference>
<feature type="domain" description="Carboxypeptidase activation peptide" evidence="13">
    <location>
        <begin position="29"/>
        <end position="91"/>
    </location>
</feature>
<dbReference type="Pfam" id="PF02244">
    <property type="entry name" value="Propep_M14"/>
    <property type="match status" value="1"/>
</dbReference>
<dbReference type="PANTHER" id="PTHR11705:SF91">
    <property type="entry name" value="FI01817P-RELATED"/>
    <property type="match status" value="1"/>
</dbReference>
<keyword evidence="7" id="KW-0378">Hydrolase</keyword>
<dbReference type="SUPFAM" id="SSF54897">
    <property type="entry name" value="Protease propeptides/inhibitors"/>
    <property type="match status" value="1"/>
</dbReference>